<feature type="domain" description="Prohead serine protease" evidence="5">
    <location>
        <begin position="17"/>
        <end position="153"/>
    </location>
</feature>
<dbReference type="NCBIfam" id="TIGR01543">
    <property type="entry name" value="proheadase_HK97"/>
    <property type="match status" value="1"/>
</dbReference>
<evidence type="ECO:0000313" key="6">
    <source>
        <dbReference type="EMBL" id="TGE05565.1"/>
    </source>
</evidence>
<keyword evidence="7" id="KW-1185">Reference proteome</keyword>
<keyword evidence="3" id="KW-0378">Hydrolase</keyword>
<gene>
    <name evidence="6" type="ORF">EU556_19895</name>
</gene>
<feature type="region of interest" description="Disordered" evidence="4">
    <location>
        <begin position="209"/>
        <end position="228"/>
    </location>
</feature>
<dbReference type="InterPro" id="IPR006433">
    <property type="entry name" value="Prohead_protease"/>
</dbReference>
<name>A0A4Z0P3T9_9BACT</name>
<dbReference type="Proteomes" id="UP000298337">
    <property type="component" value="Unassembled WGS sequence"/>
</dbReference>
<dbReference type="Pfam" id="PF04586">
    <property type="entry name" value="Peptidase_S78"/>
    <property type="match status" value="1"/>
</dbReference>
<dbReference type="InterPro" id="IPR054613">
    <property type="entry name" value="Peptidase_S78_dom"/>
</dbReference>
<dbReference type="OrthoDB" id="1254575at2"/>
<evidence type="ECO:0000256" key="3">
    <source>
        <dbReference type="ARBA" id="ARBA00022801"/>
    </source>
</evidence>
<reference evidence="6 7" key="1">
    <citation type="submission" date="2019-04" db="EMBL/GenBank/DDBJ databases">
        <authorList>
            <person name="Feng G."/>
            <person name="Zhang J."/>
            <person name="Zhu H."/>
        </authorList>
    </citation>
    <scope>NUCLEOTIDE SEQUENCE [LARGE SCALE GENOMIC DNA]</scope>
    <source>
        <strain evidence="6 7">92R-1</strain>
    </source>
</reference>
<sequence>MQQLSRPYAGIKDIDATGRTVQFYGSAFGNEDSDGDIIMPGAYTKTILENGPGSRQPRIKHLLQHNTRAIIGKFTELKEDAKGLLCTSIIADTQEGNDALALYELDLFEHSVGFQTIKWEGDNTDPDNYVRRLTELKLWEVSSVTWGANAETPLVGIKSREAGFARVTDRKTKLTHALRHGHISDTLGHQLADELDALETAYKGLISLPSATPKPADATSEPTEPSGEKALSTFFQLI</sequence>
<proteinExistence type="predicted"/>
<dbReference type="RefSeq" id="WP_135435878.1">
    <property type="nucleotide sequence ID" value="NZ_SRLA01000004.1"/>
</dbReference>
<evidence type="ECO:0000256" key="2">
    <source>
        <dbReference type="ARBA" id="ARBA00022670"/>
    </source>
</evidence>
<keyword evidence="2 6" id="KW-0645">Protease</keyword>
<keyword evidence="1" id="KW-1188">Viral release from host cell</keyword>
<accession>A0A4Z0P3T9</accession>
<comment type="caution">
    <text evidence="6">The sequence shown here is derived from an EMBL/GenBank/DDBJ whole genome shotgun (WGS) entry which is preliminary data.</text>
</comment>
<evidence type="ECO:0000256" key="1">
    <source>
        <dbReference type="ARBA" id="ARBA00022612"/>
    </source>
</evidence>
<dbReference type="EMBL" id="SRLA01000004">
    <property type="protein sequence ID" value="TGE05565.1"/>
    <property type="molecule type" value="Genomic_DNA"/>
</dbReference>
<organism evidence="6 7">
    <name type="scientific">Hymenobacter fodinae</name>
    <dbReference type="NCBI Taxonomy" id="2510796"/>
    <lineage>
        <taxon>Bacteria</taxon>
        <taxon>Pseudomonadati</taxon>
        <taxon>Bacteroidota</taxon>
        <taxon>Cytophagia</taxon>
        <taxon>Cytophagales</taxon>
        <taxon>Hymenobacteraceae</taxon>
        <taxon>Hymenobacter</taxon>
    </lineage>
</organism>
<dbReference type="GO" id="GO:0008233">
    <property type="term" value="F:peptidase activity"/>
    <property type="evidence" value="ECO:0007669"/>
    <property type="project" value="UniProtKB-KW"/>
</dbReference>
<dbReference type="GO" id="GO:0006508">
    <property type="term" value="P:proteolysis"/>
    <property type="evidence" value="ECO:0007669"/>
    <property type="project" value="UniProtKB-KW"/>
</dbReference>
<evidence type="ECO:0000259" key="5">
    <source>
        <dbReference type="Pfam" id="PF04586"/>
    </source>
</evidence>
<dbReference type="AlphaFoldDB" id="A0A4Z0P3T9"/>
<protein>
    <submittedName>
        <fullName evidence="6">HK97 family phage prohead protease</fullName>
    </submittedName>
</protein>
<evidence type="ECO:0000256" key="4">
    <source>
        <dbReference type="SAM" id="MobiDB-lite"/>
    </source>
</evidence>
<evidence type="ECO:0000313" key="7">
    <source>
        <dbReference type="Proteomes" id="UP000298337"/>
    </source>
</evidence>